<keyword evidence="3" id="KW-1185">Reference proteome</keyword>
<gene>
    <name evidence="2" type="ORF">LA76x_4853</name>
</gene>
<evidence type="ECO:0000313" key="3">
    <source>
        <dbReference type="Proteomes" id="UP000060787"/>
    </source>
</evidence>
<dbReference type="PATRIC" id="fig|84531.8.peg.4843"/>
<dbReference type="EMBL" id="CP011129">
    <property type="protein sequence ID" value="ALN82956.1"/>
    <property type="molecule type" value="Genomic_DNA"/>
</dbReference>
<dbReference type="Proteomes" id="UP000060787">
    <property type="component" value="Chromosome"/>
</dbReference>
<name>A0A0S2FHE3_LYSAN</name>
<organism evidence="2 3">
    <name type="scientific">Lysobacter antibioticus</name>
    <dbReference type="NCBI Taxonomy" id="84531"/>
    <lineage>
        <taxon>Bacteria</taxon>
        <taxon>Pseudomonadati</taxon>
        <taxon>Pseudomonadota</taxon>
        <taxon>Gammaproteobacteria</taxon>
        <taxon>Lysobacterales</taxon>
        <taxon>Lysobacteraceae</taxon>
        <taxon>Lysobacter</taxon>
    </lineage>
</organism>
<keyword evidence="1" id="KW-0812">Transmembrane</keyword>
<evidence type="ECO:0000256" key="1">
    <source>
        <dbReference type="SAM" id="Phobius"/>
    </source>
</evidence>
<protein>
    <submittedName>
        <fullName evidence="2">Uncharacterized protein</fullName>
    </submittedName>
</protein>
<sequence>MRLLVIDWCRHWQGAQRQRPQAHRFALDHPKLAFALIVGLGNGNYEEACVEADSPQALEGWRAMLTQVGSAVPVEPDAAMRASRMYRPGYDAYDQAGNWFFVNPRPRPELFQDGPEYERYLAEFARPEDEARYSPPQTPSRLRPGIVAAAPTPAAPRSGSRRALGIAVLMVAAVVAAMVLLRGFAARA</sequence>
<keyword evidence="1" id="KW-1133">Transmembrane helix</keyword>
<keyword evidence="1" id="KW-0472">Membrane</keyword>
<feature type="transmembrane region" description="Helical" evidence="1">
    <location>
        <begin position="163"/>
        <end position="185"/>
    </location>
</feature>
<proteinExistence type="predicted"/>
<reference evidence="2 3" key="1">
    <citation type="journal article" date="2015" name="BMC Genomics">
        <title>Comparative genomics and metabolic profiling of the genus Lysobacter.</title>
        <authorList>
            <person name="de Bruijn I."/>
            <person name="Cheng X."/>
            <person name="de Jager V."/>
            <person name="Exposito R.G."/>
            <person name="Watrous J."/>
            <person name="Patel N."/>
            <person name="Postma J."/>
            <person name="Dorrestein P.C."/>
            <person name="Kobayashi D."/>
            <person name="Raaijmakers J.M."/>
        </authorList>
    </citation>
    <scope>NUCLEOTIDE SEQUENCE [LARGE SCALE GENOMIC DNA]</scope>
    <source>
        <strain evidence="2 3">76</strain>
    </source>
</reference>
<evidence type="ECO:0000313" key="2">
    <source>
        <dbReference type="EMBL" id="ALN82956.1"/>
    </source>
</evidence>
<dbReference type="KEGG" id="lab:LA76x_4853"/>
<dbReference type="AlphaFoldDB" id="A0A0S2FHE3"/>
<accession>A0A0S2FHE3</accession>